<feature type="site" description="Catalytically relevant" evidence="6">
    <location>
        <position position="163"/>
    </location>
</feature>
<keyword evidence="5" id="KW-0479">Metal-binding</keyword>
<feature type="domain" description="SIS" evidence="10">
    <location>
        <begin position="53"/>
        <end position="195"/>
    </location>
</feature>
<dbReference type="GO" id="GO:0097367">
    <property type="term" value="F:carbohydrate derivative binding"/>
    <property type="evidence" value="ECO:0007669"/>
    <property type="project" value="InterPro"/>
</dbReference>
<evidence type="ECO:0000256" key="2">
    <source>
        <dbReference type="ARBA" id="ARBA00022737"/>
    </source>
</evidence>
<reference evidence="11 12" key="1">
    <citation type="submission" date="2019-02" db="EMBL/GenBank/DDBJ databases">
        <title>Deep-cultivation of Planctomycetes and their phenomic and genomic characterization uncovers novel biology.</title>
        <authorList>
            <person name="Wiegand S."/>
            <person name="Jogler M."/>
            <person name="Boedeker C."/>
            <person name="Pinto D."/>
            <person name="Vollmers J."/>
            <person name="Rivas-Marin E."/>
            <person name="Kohn T."/>
            <person name="Peeters S.H."/>
            <person name="Heuer A."/>
            <person name="Rast P."/>
            <person name="Oberbeckmann S."/>
            <person name="Bunk B."/>
            <person name="Jeske O."/>
            <person name="Meyerdierks A."/>
            <person name="Storesund J.E."/>
            <person name="Kallscheuer N."/>
            <person name="Luecker S."/>
            <person name="Lage O.M."/>
            <person name="Pohl T."/>
            <person name="Merkel B.J."/>
            <person name="Hornburger P."/>
            <person name="Mueller R.-W."/>
            <person name="Bruemmer F."/>
            <person name="Labrenz M."/>
            <person name="Spormann A.M."/>
            <person name="Op Den Camp H."/>
            <person name="Overmann J."/>
            <person name="Amann R."/>
            <person name="Jetten M.S.M."/>
            <person name="Mascher T."/>
            <person name="Medema M.H."/>
            <person name="Devos D.P."/>
            <person name="Kaster A.-K."/>
            <person name="Ovreas L."/>
            <person name="Rohde M."/>
            <person name="Galperin M.Y."/>
            <person name="Jogler C."/>
        </authorList>
    </citation>
    <scope>NUCLEOTIDE SEQUENCE [LARGE SCALE GENOMIC DNA]</scope>
    <source>
        <strain evidence="11 12">Mal64</strain>
    </source>
</reference>
<gene>
    <name evidence="11" type="primary">kpsF</name>
    <name evidence="11" type="ORF">Mal64_00490</name>
</gene>
<dbReference type="CDD" id="cd05014">
    <property type="entry name" value="SIS_Kpsf"/>
    <property type="match status" value="1"/>
</dbReference>
<accession>A0A5C5ZQW4</accession>
<dbReference type="NCBIfam" id="TIGR00393">
    <property type="entry name" value="kpsF"/>
    <property type="match status" value="1"/>
</dbReference>
<sequence>MSQSAAASSLGPSDPLPMSPDEALRAAREVVRVEAVALWKMSNELGESFADAVAHVYRCRGSVVITGMGKAGLIGQKIAATFASTGTKSHFLHPAEAFHGDLGRVGPGDLVLMLSQSGETGEVVQLLPSLAEIGATIIAITAHGESAVGRAAACVVPLGQLDEACSLGLAPSTSTTAMLALGDALALVVSKMRGFRAEDFARFHPGGALGRKLSKVEDAMRPLDECRVASETQSVREVIVECGRPGRRTGAVMLTDAEGKLTGLFTDSDLARLFERRAENALDGPVSELMVREPTTVSIGARVAEAVRLLADRKFSELPVVDNEGRPLGLVDVTDIVGWQGEVSAQPAAKPAGESRVRIFPGEDVFAAG</sequence>
<dbReference type="Pfam" id="PF00571">
    <property type="entry name" value="CBS"/>
    <property type="match status" value="1"/>
</dbReference>
<evidence type="ECO:0000259" key="10">
    <source>
        <dbReference type="PROSITE" id="PS51464"/>
    </source>
</evidence>
<dbReference type="FunFam" id="3.40.50.10490:FF:000011">
    <property type="entry name" value="Arabinose 5-phosphate isomerase"/>
    <property type="match status" value="1"/>
</dbReference>
<dbReference type="Gene3D" id="3.10.580.10">
    <property type="entry name" value="CBS-domain"/>
    <property type="match status" value="1"/>
</dbReference>
<dbReference type="PIRSF" id="PIRSF004692">
    <property type="entry name" value="KdsD_KpsF"/>
    <property type="match status" value="1"/>
</dbReference>
<keyword evidence="11" id="KW-0413">Isomerase</keyword>
<dbReference type="InterPro" id="IPR001347">
    <property type="entry name" value="SIS_dom"/>
</dbReference>
<evidence type="ECO:0000256" key="3">
    <source>
        <dbReference type="ARBA" id="ARBA00023122"/>
    </source>
</evidence>
<dbReference type="SUPFAM" id="SSF54631">
    <property type="entry name" value="CBS-domain pair"/>
    <property type="match status" value="1"/>
</dbReference>
<dbReference type="InterPro" id="IPR046348">
    <property type="entry name" value="SIS_dom_sf"/>
</dbReference>
<feature type="compositionally biased region" description="Polar residues" evidence="8">
    <location>
        <begin position="1"/>
        <end position="11"/>
    </location>
</feature>
<dbReference type="EC" id="5.3.1.13" evidence="11"/>
<evidence type="ECO:0000259" key="9">
    <source>
        <dbReference type="PROSITE" id="PS51371"/>
    </source>
</evidence>
<keyword evidence="12" id="KW-1185">Reference proteome</keyword>
<dbReference type="PANTHER" id="PTHR42745:SF1">
    <property type="entry name" value="ARABINOSE 5-PHOSPHATE ISOMERASE KDSD"/>
    <property type="match status" value="1"/>
</dbReference>
<dbReference type="InterPro" id="IPR000644">
    <property type="entry name" value="CBS_dom"/>
</dbReference>
<feature type="site" description="Catalytically relevant" evidence="6">
    <location>
        <position position="122"/>
    </location>
</feature>
<comment type="caution">
    <text evidence="11">The sequence shown here is derived from an EMBL/GenBank/DDBJ whole genome shotgun (WGS) entry which is preliminary data.</text>
</comment>
<dbReference type="Proteomes" id="UP000315440">
    <property type="component" value="Unassembled WGS sequence"/>
</dbReference>
<protein>
    <submittedName>
        <fullName evidence="11">Arabinose 5-phosphate isomerase KpsF</fullName>
        <ecNumber evidence="11">5.3.1.13</ecNumber>
    </submittedName>
</protein>
<evidence type="ECO:0000313" key="11">
    <source>
        <dbReference type="EMBL" id="TWT89670.1"/>
    </source>
</evidence>
<dbReference type="GO" id="GO:0019146">
    <property type="term" value="F:arabinose-5-phosphate isomerase activity"/>
    <property type="evidence" value="ECO:0007669"/>
    <property type="project" value="UniProtKB-EC"/>
</dbReference>
<keyword evidence="3 7" id="KW-0129">CBS domain</keyword>
<feature type="site" description="Catalytically relevant" evidence="6">
    <location>
        <position position="204"/>
    </location>
</feature>
<feature type="domain" description="CBS" evidence="9">
    <location>
        <begin position="220"/>
        <end position="282"/>
    </location>
</feature>
<evidence type="ECO:0000256" key="8">
    <source>
        <dbReference type="SAM" id="MobiDB-lite"/>
    </source>
</evidence>
<dbReference type="PROSITE" id="PS51371">
    <property type="entry name" value="CBS"/>
    <property type="match status" value="2"/>
</dbReference>
<dbReference type="AlphaFoldDB" id="A0A5C5ZQW4"/>
<evidence type="ECO:0000313" key="12">
    <source>
        <dbReference type="Proteomes" id="UP000315440"/>
    </source>
</evidence>
<dbReference type="PANTHER" id="PTHR42745">
    <property type="match status" value="1"/>
</dbReference>
<dbReference type="PROSITE" id="PS51464">
    <property type="entry name" value="SIS"/>
    <property type="match status" value="1"/>
</dbReference>
<organism evidence="11 12">
    <name type="scientific">Pseudobythopirellula maris</name>
    <dbReference type="NCBI Taxonomy" id="2527991"/>
    <lineage>
        <taxon>Bacteria</taxon>
        <taxon>Pseudomonadati</taxon>
        <taxon>Planctomycetota</taxon>
        <taxon>Planctomycetia</taxon>
        <taxon>Pirellulales</taxon>
        <taxon>Lacipirellulaceae</taxon>
        <taxon>Pseudobythopirellula</taxon>
    </lineage>
</organism>
<evidence type="ECO:0000256" key="6">
    <source>
        <dbReference type="PIRSR" id="PIRSR004692-3"/>
    </source>
</evidence>
<feature type="domain" description="CBS" evidence="9">
    <location>
        <begin position="290"/>
        <end position="350"/>
    </location>
</feature>
<dbReference type="InterPro" id="IPR046342">
    <property type="entry name" value="CBS_dom_sf"/>
</dbReference>
<dbReference type="GO" id="GO:1901135">
    <property type="term" value="P:carbohydrate derivative metabolic process"/>
    <property type="evidence" value="ECO:0007669"/>
    <property type="project" value="InterPro"/>
</dbReference>
<evidence type="ECO:0000256" key="5">
    <source>
        <dbReference type="PIRSR" id="PIRSR004692-2"/>
    </source>
</evidence>
<dbReference type="InterPro" id="IPR050986">
    <property type="entry name" value="GutQ/KpsF_isomerases"/>
</dbReference>
<dbReference type="Pfam" id="PF01380">
    <property type="entry name" value="SIS"/>
    <property type="match status" value="1"/>
</dbReference>
<feature type="site" description="Catalytically relevant" evidence="6">
    <location>
        <position position="70"/>
    </location>
</feature>
<feature type="region of interest" description="Disordered" evidence="8">
    <location>
        <begin position="1"/>
        <end position="20"/>
    </location>
</feature>
<comment type="similarity">
    <text evidence="1 4">Belongs to the SIS family. GutQ/KpsF subfamily.</text>
</comment>
<dbReference type="InterPro" id="IPR004800">
    <property type="entry name" value="KdsD/KpsF-type"/>
</dbReference>
<dbReference type="SUPFAM" id="SSF53697">
    <property type="entry name" value="SIS domain"/>
    <property type="match status" value="1"/>
</dbReference>
<evidence type="ECO:0000256" key="4">
    <source>
        <dbReference type="PIRNR" id="PIRNR004692"/>
    </source>
</evidence>
<keyword evidence="2" id="KW-0677">Repeat</keyword>
<dbReference type="InterPro" id="IPR035474">
    <property type="entry name" value="SIS_Kpsf"/>
</dbReference>
<dbReference type="GO" id="GO:0005975">
    <property type="term" value="P:carbohydrate metabolic process"/>
    <property type="evidence" value="ECO:0007669"/>
    <property type="project" value="InterPro"/>
</dbReference>
<dbReference type="GO" id="GO:0046872">
    <property type="term" value="F:metal ion binding"/>
    <property type="evidence" value="ECO:0007669"/>
    <property type="project" value="UniProtKB-KW"/>
</dbReference>
<dbReference type="EMBL" id="SJPQ01000001">
    <property type="protein sequence ID" value="TWT89670.1"/>
    <property type="molecule type" value="Genomic_DNA"/>
</dbReference>
<dbReference type="SMART" id="SM00116">
    <property type="entry name" value="CBS"/>
    <property type="match status" value="2"/>
</dbReference>
<dbReference type="RefSeq" id="WP_197525282.1">
    <property type="nucleotide sequence ID" value="NZ_SJPQ01000001.1"/>
</dbReference>
<name>A0A5C5ZQW4_9BACT</name>
<feature type="binding site" evidence="5">
    <location>
        <position position="93"/>
    </location>
    <ligand>
        <name>Zn(2+)</name>
        <dbReference type="ChEBI" id="CHEBI:29105"/>
    </ligand>
</feature>
<evidence type="ECO:0000256" key="7">
    <source>
        <dbReference type="PROSITE-ProRule" id="PRU00703"/>
    </source>
</evidence>
<proteinExistence type="inferred from homology"/>
<dbReference type="Gene3D" id="3.40.50.10490">
    <property type="entry name" value="Glucose-6-phosphate isomerase like protein, domain 1"/>
    <property type="match status" value="1"/>
</dbReference>
<evidence type="ECO:0000256" key="1">
    <source>
        <dbReference type="ARBA" id="ARBA00008165"/>
    </source>
</evidence>
<keyword evidence="5" id="KW-0862">Zinc</keyword>